<gene>
    <name evidence="1" type="ORF">F5876DRAFT_79913</name>
</gene>
<comment type="caution">
    <text evidence="1">The sequence shown here is derived from an EMBL/GenBank/DDBJ whole genome shotgun (WGS) entry which is preliminary data.</text>
</comment>
<name>A0ACC1TRK9_9AGAR</name>
<evidence type="ECO:0000313" key="2">
    <source>
        <dbReference type="Proteomes" id="UP001163835"/>
    </source>
</evidence>
<sequence length="163" mass="17799">MYLSIASLTVGLATACIVNAIPVASPNVTAPDPVNGSSVPRNGPDIPWSYHILPDTEPVAGDQQKAKVSAESLVDLLLGTIGKPHLEHKSPVFVGDPDHYQIRISSQVELQHVTCPCSGEAQVDRRRGELRLILTANDVHNGKIMENWVNHWTIRVPFVRTVE</sequence>
<proteinExistence type="predicted"/>
<keyword evidence="2" id="KW-1185">Reference proteome</keyword>
<reference evidence="1" key="1">
    <citation type="submission" date="2022-09" db="EMBL/GenBank/DDBJ databases">
        <title>A Global Phylogenomic Analysis of the Shiitake Genus Lentinula.</title>
        <authorList>
            <consortium name="DOE Joint Genome Institute"/>
            <person name="Sierra-Patev S."/>
            <person name="Min B."/>
            <person name="Naranjo-Ortiz M."/>
            <person name="Looney B."/>
            <person name="Konkel Z."/>
            <person name="Slot J.C."/>
            <person name="Sakamoto Y."/>
            <person name="Steenwyk J.L."/>
            <person name="Rokas A."/>
            <person name="Carro J."/>
            <person name="Camarero S."/>
            <person name="Ferreira P."/>
            <person name="Molpeceres G."/>
            <person name="Ruiz-Duenas F.J."/>
            <person name="Serrano A."/>
            <person name="Henrissat B."/>
            <person name="Drula E."/>
            <person name="Hughes K.W."/>
            <person name="Mata J.L."/>
            <person name="Ishikawa N.K."/>
            <person name="Vargas-Isla R."/>
            <person name="Ushijima S."/>
            <person name="Smith C.A."/>
            <person name="Ahrendt S."/>
            <person name="Andreopoulos W."/>
            <person name="He G."/>
            <person name="Labutti K."/>
            <person name="Lipzen A."/>
            <person name="Ng V."/>
            <person name="Riley R."/>
            <person name="Sandor L."/>
            <person name="Barry K."/>
            <person name="Martinez A.T."/>
            <person name="Xiao Y."/>
            <person name="Gibbons J.G."/>
            <person name="Terashima K."/>
            <person name="Grigoriev I.V."/>
            <person name="Hibbett D.S."/>
        </authorList>
    </citation>
    <scope>NUCLEOTIDE SEQUENCE</scope>
    <source>
        <strain evidence="1">TMI1499</strain>
    </source>
</reference>
<dbReference type="EMBL" id="MU795328">
    <property type="protein sequence ID" value="KAJ3807226.1"/>
    <property type="molecule type" value="Genomic_DNA"/>
</dbReference>
<organism evidence="1 2">
    <name type="scientific">Lentinula aff. lateritia</name>
    <dbReference type="NCBI Taxonomy" id="2804960"/>
    <lineage>
        <taxon>Eukaryota</taxon>
        <taxon>Fungi</taxon>
        <taxon>Dikarya</taxon>
        <taxon>Basidiomycota</taxon>
        <taxon>Agaricomycotina</taxon>
        <taxon>Agaricomycetes</taxon>
        <taxon>Agaricomycetidae</taxon>
        <taxon>Agaricales</taxon>
        <taxon>Marasmiineae</taxon>
        <taxon>Omphalotaceae</taxon>
        <taxon>Lentinula</taxon>
    </lineage>
</organism>
<protein>
    <submittedName>
        <fullName evidence="1">Uncharacterized protein</fullName>
    </submittedName>
</protein>
<accession>A0ACC1TRK9</accession>
<evidence type="ECO:0000313" key="1">
    <source>
        <dbReference type="EMBL" id="KAJ3807226.1"/>
    </source>
</evidence>
<dbReference type="Proteomes" id="UP001163835">
    <property type="component" value="Unassembled WGS sequence"/>
</dbReference>